<comment type="caution">
    <text evidence="2">The sequence shown here is derived from an EMBL/GenBank/DDBJ whole genome shotgun (WGS) entry which is preliminary data.</text>
</comment>
<sequence>MDKDKNMGDEEDLTNDEQLKALHLDKVEEIEVRVHEELGGGRKAERKTLWITTILSFLTIIGVGLFLYYTGWQGI</sequence>
<evidence type="ECO:0000256" key="1">
    <source>
        <dbReference type="SAM" id="Phobius"/>
    </source>
</evidence>
<dbReference type="EMBL" id="BARW01003172">
    <property type="protein sequence ID" value="GAI64189.1"/>
    <property type="molecule type" value="Genomic_DNA"/>
</dbReference>
<evidence type="ECO:0000313" key="3">
    <source>
        <dbReference type="EMBL" id="GAI66854.1"/>
    </source>
</evidence>
<reference evidence="2" key="1">
    <citation type="journal article" date="2014" name="Front. Microbiol.">
        <title>High frequency of phylogenetically diverse reductive dehalogenase-homologous genes in deep subseafloor sedimentary metagenomes.</title>
        <authorList>
            <person name="Kawai M."/>
            <person name="Futagami T."/>
            <person name="Toyoda A."/>
            <person name="Takaki Y."/>
            <person name="Nishi S."/>
            <person name="Hori S."/>
            <person name="Arai W."/>
            <person name="Tsubouchi T."/>
            <person name="Morono Y."/>
            <person name="Uchiyama I."/>
            <person name="Ito T."/>
            <person name="Fujiyama A."/>
            <person name="Inagaki F."/>
            <person name="Takami H."/>
        </authorList>
    </citation>
    <scope>NUCLEOTIDE SEQUENCE</scope>
    <source>
        <strain evidence="2">Expedition CK06-06</strain>
    </source>
</reference>
<feature type="transmembrane region" description="Helical" evidence="1">
    <location>
        <begin position="49"/>
        <end position="69"/>
    </location>
</feature>
<keyword evidence="1" id="KW-0812">Transmembrane</keyword>
<organism evidence="2">
    <name type="scientific">marine sediment metagenome</name>
    <dbReference type="NCBI Taxonomy" id="412755"/>
    <lineage>
        <taxon>unclassified sequences</taxon>
        <taxon>metagenomes</taxon>
        <taxon>ecological metagenomes</taxon>
    </lineage>
</organism>
<name>X1S8S2_9ZZZZ</name>
<proteinExistence type="predicted"/>
<evidence type="ECO:0000313" key="2">
    <source>
        <dbReference type="EMBL" id="GAI64189.1"/>
    </source>
</evidence>
<dbReference type="AlphaFoldDB" id="X1S8S2"/>
<keyword evidence="1" id="KW-0472">Membrane</keyword>
<dbReference type="EMBL" id="BARW01000618">
    <property type="protein sequence ID" value="GAI66854.1"/>
    <property type="molecule type" value="Genomic_DNA"/>
</dbReference>
<gene>
    <name evidence="3" type="ORF">S12H4_02498</name>
    <name evidence="2" type="ORF">S12H4_08266</name>
</gene>
<keyword evidence="1" id="KW-1133">Transmembrane helix</keyword>
<protein>
    <submittedName>
        <fullName evidence="2">Uncharacterized protein</fullName>
    </submittedName>
</protein>
<accession>X1S8S2</accession>